<proteinExistence type="inferred from homology"/>
<evidence type="ECO:0000256" key="1">
    <source>
        <dbReference type="ARBA" id="ARBA00006754"/>
    </source>
</evidence>
<dbReference type="PANTHER" id="PTHR33744:SF1">
    <property type="entry name" value="DNA-BINDING TRANSCRIPTIONAL ACTIVATOR ADER"/>
    <property type="match status" value="1"/>
</dbReference>
<dbReference type="SUPFAM" id="SSF55781">
    <property type="entry name" value="GAF domain-like"/>
    <property type="match status" value="1"/>
</dbReference>
<gene>
    <name evidence="3" type="ORF">ACFFV7_15020</name>
</gene>
<comment type="caution">
    <text evidence="3">The sequence shown here is derived from an EMBL/GenBank/DDBJ whole genome shotgun (WGS) entry which is preliminary data.</text>
</comment>
<dbReference type="InterPro" id="IPR003018">
    <property type="entry name" value="GAF"/>
</dbReference>
<feature type="domain" description="GAF" evidence="2">
    <location>
        <begin position="77"/>
        <end position="228"/>
    </location>
</feature>
<dbReference type="InterPro" id="IPR029016">
    <property type="entry name" value="GAF-like_dom_sf"/>
</dbReference>
<dbReference type="PANTHER" id="PTHR33744">
    <property type="entry name" value="CARBOHYDRATE DIACID REGULATOR"/>
    <property type="match status" value="1"/>
</dbReference>
<name>A0ABV5ID90_9ACTN</name>
<sequence>MSRRFLELLAREASAVEFEGPIVEARAQGADPATIEELEQAKVEALKVRALLRRRARREAELSALYDTAGDLAALRDLDAVLEAIVHRARQLLATDIAYMTLHDPEQGDTYMRVTDGSISAKFRALRLAMGAGLGGLVAQTATPYATADYFADARFRHKGHIDEAVKEEGLVAILGVPLRLGQRVIGVLMAANRSARPFHQEEVSLLASLAAHAAVAIDNARLLQETRNALEELSQAHRTARAHGEAVERAALAHDRMTSLVLRGGGIEDVAAVVTEVLGGSLAVLDDLGRPITGDVGELDAGVFEAAQASRALGRTVRRGDLLIASVDVGGEPLCTLILRSDDADERILERAALVSALLLLFRRSVAEAEGRVRGELLEDLISRPGSPGLADRARRLGVDLRAPHVVVVARHGGQRERAAFWASSHAAVRHGLAAGRGDEVVLLLPGVDAGGLAQRVAAELSASLHTPATAGAAPARLPDSTGAGMGGVAEAYQEARRCAEALIALGRAGDGASPAELGFVGLLVGDGRDVRGFVGRVVGAVIDYDARRGTALTDTLAAYFGTGGSPSRTAEAMHIHVNTVTQRLDRIGKLLGDGWLEPERALEIQLALRLHRLGHTSTAQTVGSDSI</sequence>
<evidence type="ECO:0000313" key="3">
    <source>
        <dbReference type="EMBL" id="MFB9202509.1"/>
    </source>
</evidence>
<protein>
    <submittedName>
        <fullName evidence="3">Helix-turn-helix domain-containing protein</fullName>
    </submittedName>
</protein>
<dbReference type="Gene3D" id="1.10.10.2840">
    <property type="entry name" value="PucR C-terminal helix-turn-helix domain"/>
    <property type="match status" value="1"/>
</dbReference>
<dbReference type="RefSeq" id="WP_189651384.1">
    <property type="nucleotide sequence ID" value="NZ_BMRC01000019.1"/>
</dbReference>
<dbReference type="InterPro" id="IPR041522">
    <property type="entry name" value="CdaR_GGDEF"/>
</dbReference>
<comment type="similarity">
    <text evidence="1">Belongs to the CdaR family.</text>
</comment>
<reference evidence="3 4" key="1">
    <citation type="submission" date="2024-09" db="EMBL/GenBank/DDBJ databases">
        <authorList>
            <person name="Sun Q."/>
            <person name="Mori K."/>
        </authorList>
    </citation>
    <scope>NUCLEOTIDE SEQUENCE [LARGE SCALE GENOMIC DNA]</scope>
    <source>
        <strain evidence="3 4">CCM 3426</strain>
    </source>
</reference>
<dbReference type="Pfam" id="PF13556">
    <property type="entry name" value="HTH_30"/>
    <property type="match status" value="1"/>
</dbReference>
<dbReference type="Proteomes" id="UP001589647">
    <property type="component" value="Unassembled WGS sequence"/>
</dbReference>
<dbReference type="Pfam" id="PF17853">
    <property type="entry name" value="GGDEF_2"/>
    <property type="match status" value="1"/>
</dbReference>
<dbReference type="Gene3D" id="3.30.450.40">
    <property type="match status" value="1"/>
</dbReference>
<dbReference type="InterPro" id="IPR025736">
    <property type="entry name" value="PucR_C-HTH_dom"/>
</dbReference>
<accession>A0ABV5ID90</accession>
<evidence type="ECO:0000259" key="2">
    <source>
        <dbReference type="SMART" id="SM00065"/>
    </source>
</evidence>
<dbReference type="Pfam" id="PF01590">
    <property type="entry name" value="GAF"/>
    <property type="match status" value="1"/>
</dbReference>
<organism evidence="3 4">
    <name type="scientific">Nonomuraea spiralis</name>
    <dbReference type="NCBI Taxonomy" id="46182"/>
    <lineage>
        <taxon>Bacteria</taxon>
        <taxon>Bacillati</taxon>
        <taxon>Actinomycetota</taxon>
        <taxon>Actinomycetes</taxon>
        <taxon>Streptosporangiales</taxon>
        <taxon>Streptosporangiaceae</taxon>
        <taxon>Nonomuraea</taxon>
    </lineage>
</organism>
<dbReference type="EMBL" id="JBHMEI010000009">
    <property type="protein sequence ID" value="MFB9202509.1"/>
    <property type="molecule type" value="Genomic_DNA"/>
</dbReference>
<evidence type="ECO:0000313" key="4">
    <source>
        <dbReference type="Proteomes" id="UP001589647"/>
    </source>
</evidence>
<dbReference type="SMART" id="SM00065">
    <property type="entry name" value="GAF"/>
    <property type="match status" value="1"/>
</dbReference>
<keyword evidence="4" id="KW-1185">Reference proteome</keyword>
<dbReference type="InterPro" id="IPR051448">
    <property type="entry name" value="CdaR-like_regulators"/>
</dbReference>
<dbReference type="InterPro" id="IPR042070">
    <property type="entry name" value="PucR_C-HTH_sf"/>
</dbReference>